<dbReference type="CDD" id="cd00082">
    <property type="entry name" value="HisKA"/>
    <property type="match status" value="1"/>
</dbReference>
<dbReference type="PANTHER" id="PTHR43065">
    <property type="entry name" value="SENSOR HISTIDINE KINASE"/>
    <property type="match status" value="1"/>
</dbReference>
<dbReference type="Pfam" id="PF08448">
    <property type="entry name" value="PAS_4"/>
    <property type="match status" value="1"/>
</dbReference>
<evidence type="ECO:0000256" key="2">
    <source>
        <dbReference type="ARBA" id="ARBA00012438"/>
    </source>
</evidence>
<evidence type="ECO:0000313" key="14">
    <source>
        <dbReference type="EMBL" id="WXB93445.1"/>
    </source>
</evidence>
<dbReference type="Proteomes" id="UP001387364">
    <property type="component" value="Chromosome"/>
</dbReference>
<dbReference type="InterPro" id="IPR003594">
    <property type="entry name" value="HATPase_dom"/>
</dbReference>
<dbReference type="SUPFAM" id="SSF47384">
    <property type="entry name" value="Homodimeric domain of signal transducing histidine kinase"/>
    <property type="match status" value="1"/>
</dbReference>
<keyword evidence="11" id="KW-1133">Transmembrane helix</keyword>
<keyword evidence="8" id="KW-0902">Two-component regulatory system</keyword>
<dbReference type="InterPro" id="IPR004358">
    <property type="entry name" value="Sig_transdc_His_kin-like_C"/>
</dbReference>
<dbReference type="Pfam" id="PF02518">
    <property type="entry name" value="HATPase_c"/>
    <property type="match status" value="1"/>
</dbReference>
<sequence length="677" mass="77997">MYVRFRLIYLFLCFSLLLVFAPFTTTSIVGHAKQTKAKEGKKVYKIAGEQHLAPFSFINEKGEFTGFSVALFDYIAANEDVEFEYIPMDLYQATDALQKGEVDAIMGMKYSAEQSARFAFSESYFTMADAVIIPNESASKVKTLTDLREKTIVMQEEPVSFDLLLNVRRVDFLLALNPEDALQFLFMGRADAYLSNKWTAEYYLEKAGKQTEYKVLDHLSVPSEFAVAVNPGDTELLSLINRSLNHMEASGEYQQLYNEWFTSGTDEQLKQLKNWIVCLIVLITLTFAVLYMTYIWNKRLQREVVKRTSALAVANEKLEVQRRAISDANAFKTQIINHMYYGILTFDESFQLTSMNQSARQMLHLSDRKAVQTDDILEQPLIRRILHTYEHMWDKKMELLKDEIEIEHEGQTQFFLYRLIPLYEERGQMNGYLLTLADRSEARILEEKLATQEKMRALGQLVAGVAHEIRNPLTSMKMFIDLLPRKYEDSVFREELLKHVPEALHRMNRIVENLLDYARPKYPKKKMFAVEPFFQSLEAIIQPTLRKKGIQLHLKIESGMMLYSDPDQMKQVMLNLMLNAVDAMENRSEKVLSIEAKTDQAIGVIRVSDTGCGMEKEEISHILEPFYTTKDHGVGLGLTLCYQWVKENNGEMNIESVKGQGTTFSLELPTEVEGGER</sequence>
<evidence type="ECO:0000256" key="11">
    <source>
        <dbReference type="SAM" id="Phobius"/>
    </source>
</evidence>
<dbReference type="Gene3D" id="1.10.287.130">
    <property type="match status" value="1"/>
</dbReference>
<keyword evidence="9" id="KW-0564">Palmitate</keyword>
<organism evidence="14 15">
    <name type="scientific">Bacillus kandeliae</name>
    <dbReference type="NCBI Taxonomy" id="3129297"/>
    <lineage>
        <taxon>Bacteria</taxon>
        <taxon>Bacillati</taxon>
        <taxon>Bacillota</taxon>
        <taxon>Bacilli</taxon>
        <taxon>Bacillales</taxon>
        <taxon>Bacillaceae</taxon>
        <taxon>Bacillus</taxon>
    </lineage>
</organism>
<keyword evidence="5" id="KW-0547">Nucleotide-binding</keyword>
<name>A0ABZ2N785_9BACI</name>
<dbReference type="InterPro" id="IPR036097">
    <property type="entry name" value="HisK_dim/P_sf"/>
</dbReference>
<evidence type="ECO:0000256" key="5">
    <source>
        <dbReference type="ARBA" id="ARBA00022741"/>
    </source>
</evidence>
<dbReference type="EC" id="2.7.13.3" evidence="2"/>
<feature type="domain" description="PAC" evidence="13">
    <location>
        <begin position="393"/>
        <end position="451"/>
    </location>
</feature>
<evidence type="ECO:0000256" key="3">
    <source>
        <dbReference type="ARBA" id="ARBA00022553"/>
    </source>
</evidence>
<dbReference type="Gene3D" id="3.40.190.10">
    <property type="entry name" value="Periplasmic binding protein-like II"/>
    <property type="match status" value="2"/>
</dbReference>
<evidence type="ECO:0000256" key="10">
    <source>
        <dbReference type="ARBA" id="ARBA00023288"/>
    </source>
</evidence>
<keyword evidence="11" id="KW-0472">Membrane</keyword>
<evidence type="ECO:0000256" key="7">
    <source>
        <dbReference type="ARBA" id="ARBA00022840"/>
    </source>
</evidence>
<evidence type="ECO:0000259" key="13">
    <source>
        <dbReference type="PROSITE" id="PS50113"/>
    </source>
</evidence>
<dbReference type="InterPro" id="IPR036890">
    <property type="entry name" value="HATPase_C_sf"/>
</dbReference>
<keyword evidence="11" id="KW-0812">Transmembrane</keyword>
<dbReference type="EMBL" id="CP147404">
    <property type="protein sequence ID" value="WXB93445.1"/>
    <property type="molecule type" value="Genomic_DNA"/>
</dbReference>
<protein>
    <recommendedName>
        <fullName evidence="2">histidine kinase</fullName>
        <ecNumber evidence="2">2.7.13.3</ecNumber>
    </recommendedName>
</protein>
<dbReference type="SUPFAM" id="SSF55874">
    <property type="entry name" value="ATPase domain of HSP90 chaperone/DNA topoisomerase II/histidine kinase"/>
    <property type="match status" value="1"/>
</dbReference>
<reference evidence="14 15" key="1">
    <citation type="submission" date="2024-02" db="EMBL/GenBank/DDBJ databases">
        <title>Seven novel Bacillus-like species.</title>
        <authorList>
            <person name="Liu G."/>
        </authorList>
    </citation>
    <scope>NUCLEOTIDE SEQUENCE [LARGE SCALE GENOMIC DNA]</scope>
    <source>
        <strain evidence="14 15">FJAT-52991</strain>
    </source>
</reference>
<evidence type="ECO:0000313" key="15">
    <source>
        <dbReference type="Proteomes" id="UP001387364"/>
    </source>
</evidence>
<dbReference type="InterPro" id="IPR005467">
    <property type="entry name" value="His_kinase_dom"/>
</dbReference>
<dbReference type="CDD" id="cd13704">
    <property type="entry name" value="PBP2_HisK"/>
    <property type="match status" value="1"/>
</dbReference>
<accession>A0ABZ2N785</accession>
<dbReference type="Pfam" id="PF00497">
    <property type="entry name" value="SBP_bac_3"/>
    <property type="match status" value="1"/>
</dbReference>
<dbReference type="SMART" id="SM00062">
    <property type="entry name" value="PBPb"/>
    <property type="match status" value="1"/>
</dbReference>
<dbReference type="Gene3D" id="3.30.565.10">
    <property type="entry name" value="Histidine kinase-like ATPase, C-terminal domain"/>
    <property type="match status" value="1"/>
</dbReference>
<feature type="transmembrane region" description="Helical" evidence="11">
    <location>
        <begin position="274"/>
        <end position="297"/>
    </location>
</feature>
<dbReference type="PRINTS" id="PR00344">
    <property type="entry name" value="BCTRLSENSOR"/>
</dbReference>
<keyword evidence="6" id="KW-0418">Kinase</keyword>
<dbReference type="SUPFAM" id="SSF53850">
    <property type="entry name" value="Periplasmic binding protein-like II"/>
    <property type="match status" value="1"/>
</dbReference>
<evidence type="ECO:0000259" key="12">
    <source>
        <dbReference type="PROSITE" id="PS50109"/>
    </source>
</evidence>
<dbReference type="PROSITE" id="PS50109">
    <property type="entry name" value="HIS_KIN"/>
    <property type="match status" value="1"/>
</dbReference>
<dbReference type="PANTHER" id="PTHR43065:SF10">
    <property type="entry name" value="PEROXIDE STRESS-ACTIVATED HISTIDINE KINASE MAK3"/>
    <property type="match status" value="1"/>
</dbReference>
<comment type="catalytic activity">
    <reaction evidence="1">
        <text>ATP + protein L-histidine = ADP + protein N-phospho-L-histidine.</text>
        <dbReference type="EC" id="2.7.13.3"/>
    </reaction>
</comment>
<keyword evidence="7" id="KW-0067">ATP-binding</keyword>
<dbReference type="InterPro" id="IPR001638">
    <property type="entry name" value="Solute-binding_3/MltF_N"/>
</dbReference>
<keyword evidence="4" id="KW-0808">Transferase</keyword>
<dbReference type="InterPro" id="IPR013656">
    <property type="entry name" value="PAS_4"/>
</dbReference>
<dbReference type="Gene3D" id="3.30.450.20">
    <property type="entry name" value="PAS domain"/>
    <property type="match status" value="1"/>
</dbReference>
<dbReference type="SMART" id="SM00387">
    <property type="entry name" value="HATPase_c"/>
    <property type="match status" value="1"/>
</dbReference>
<dbReference type="SMART" id="SM00388">
    <property type="entry name" value="HisKA"/>
    <property type="match status" value="1"/>
</dbReference>
<evidence type="ECO:0000256" key="1">
    <source>
        <dbReference type="ARBA" id="ARBA00000085"/>
    </source>
</evidence>
<proteinExistence type="predicted"/>
<feature type="domain" description="Histidine kinase" evidence="12">
    <location>
        <begin position="464"/>
        <end position="672"/>
    </location>
</feature>
<keyword evidence="15" id="KW-1185">Reference proteome</keyword>
<dbReference type="PROSITE" id="PS50113">
    <property type="entry name" value="PAC"/>
    <property type="match status" value="1"/>
</dbReference>
<evidence type="ECO:0000256" key="4">
    <source>
        <dbReference type="ARBA" id="ARBA00022679"/>
    </source>
</evidence>
<keyword evidence="10" id="KW-0449">Lipoprotein</keyword>
<evidence type="ECO:0000256" key="9">
    <source>
        <dbReference type="ARBA" id="ARBA00023139"/>
    </source>
</evidence>
<evidence type="ECO:0000256" key="6">
    <source>
        <dbReference type="ARBA" id="ARBA00022777"/>
    </source>
</evidence>
<dbReference type="InterPro" id="IPR003661">
    <property type="entry name" value="HisK_dim/P_dom"/>
</dbReference>
<evidence type="ECO:0000256" key="8">
    <source>
        <dbReference type="ARBA" id="ARBA00023012"/>
    </source>
</evidence>
<gene>
    <name evidence="14" type="ORF">WDJ61_01885</name>
</gene>
<dbReference type="InterPro" id="IPR035965">
    <property type="entry name" value="PAS-like_dom_sf"/>
</dbReference>
<dbReference type="InterPro" id="IPR000700">
    <property type="entry name" value="PAS-assoc_C"/>
</dbReference>
<dbReference type="RefSeq" id="WP_338752768.1">
    <property type="nucleotide sequence ID" value="NZ_CP147404.1"/>
</dbReference>
<dbReference type="SUPFAM" id="SSF55785">
    <property type="entry name" value="PYP-like sensor domain (PAS domain)"/>
    <property type="match status" value="1"/>
</dbReference>
<keyword evidence="3" id="KW-0597">Phosphoprotein</keyword>
<dbReference type="Pfam" id="PF00512">
    <property type="entry name" value="HisKA"/>
    <property type="match status" value="1"/>
</dbReference>